<feature type="compositionally biased region" description="Polar residues" evidence="1">
    <location>
        <begin position="122"/>
        <end position="140"/>
    </location>
</feature>
<proteinExistence type="predicted"/>
<dbReference type="EMBL" id="MLYV02000198">
    <property type="protein sequence ID" value="PSS32095.1"/>
    <property type="molecule type" value="Genomic_DNA"/>
</dbReference>
<name>A0A2R6RQ23_9APHY</name>
<feature type="compositionally biased region" description="Low complexity" evidence="1">
    <location>
        <begin position="90"/>
        <end position="102"/>
    </location>
</feature>
<feature type="region of interest" description="Disordered" evidence="1">
    <location>
        <begin position="1"/>
        <end position="20"/>
    </location>
</feature>
<protein>
    <submittedName>
        <fullName evidence="2">Uncharacterized protein</fullName>
    </submittedName>
</protein>
<evidence type="ECO:0000256" key="1">
    <source>
        <dbReference type="SAM" id="MobiDB-lite"/>
    </source>
</evidence>
<gene>
    <name evidence="2" type="ORF">PHLCEN_2v2136</name>
</gene>
<evidence type="ECO:0000313" key="2">
    <source>
        <dbReference type="EMBL" id="PSS32095.1"/>
    </source>
</evidence>
<feature type="compositionally biased region" description="Polar residues" evidence="1">
    <location>
        <begin position="509"/>
        <end position="520"/>
    </location>
</feature>
<keyword evidence="3" id="KW-1185">Reference proteome</keyword>
<organism evidence="2 3">
    <name type="scientific">Hermanssonia centrifuga</name>
    <dbReference type="NCBI Taxonomy" id="98765"/>
    <lineage>
        <taxon>Eukaryota</taxon>
        <taxon>Fungi</taxon>
        <taxon>Dikarya</taxon>
        <taxon>Basidiomycota</taxon>
        <taxon>Agaricomycotina</taxon>
        <taxon>Agaricomycetes</taxon>
        <taxon>Polyporales</taxon>
        <taxon>Meruliaceae</taxon>
        <taxon>Hermanssonia</taxon>
    </lineage>
</organism>
<feature type="region of interest" description="Disordered" evidence="1">
    <location>
        <begin position="504"/>
        <end position="532"/>
    </location>
</feature>
<sequence>MSLETLSSARAADNNTPSTAGLLIAVPSSSLDLSPVETAVTTSLPSAGKTAGSIATGSFSAGSSSPSSPCEKFASAATVAPASRAMLSGAAMPTAPTTGSPATSPPDMPGVTGNIVADKPGLSTTSPTSAVFNRTSSSGSLPVAEPQTPKRAPLETLYPTPTSLGSPFSSPTFTGSPDPSTPSWGHNHPFPSTPSTPSESSSASPLPLSRAPRPGVPFVPVTAEQGAEYTAEKMLWYRDRLLRRGTYLGDPDFDPVTVLAWVTVGRTRILCTKEVAEEYSMEFERYKADTDNIARPAPPEGACLGGVYSIDHSRFYMTADANWYKGNRFNEEYADAKATCLLKAASHFVFAGDFPTMERNLAKIVDMARGGANRELKGLYGISEGGKSLLKVRHVLFEPLSKSPPADDGPTNNEFTVAGWPARKRDARAALHDMRDTHRVNVMPAYDAYSVQILPSRYEAALRGADVQVYFSMLHWAIGQGEVINSDTMVCDVRNMRVTIPPRAKMQPRTPTKRVSQTDPFTPAFTKKHRTE</sequence>
<evidence type="ECO:0000313" key="3">
    <source>
        <dbReference type="Proteomes" id="UP000186601"/>
    </source>
</evidence>
<feature type="region of interest" description="Disordered" evidence="1">
    <location>
        <begin position="90"/>
        <end position="212"/>
    </location>
</feature>
<reference evidence="2 3" key="1">
    <citation type="submission" date="2018-02" db="EMBL/GenBank/DDBJ databases">
        <title>Genome sequence of the basidiomycete white-rot fungus Phlebia centrifuga.</title>
        <authorList>
            <person name="Granchi Z."/>
            <person name="Peng M."/>
            <person name="de Vries R.P."/>
            <person name="Hilden K."/>
            <person name="Makela M.R."/>
            <person name="Grigoriev I."/>
            <person name="Riley R."/>
        </authorList>
    </citation>
    <scope>NUCLEOTIDE SEQUENCE [LARGE SCALE GENOMIC DNA]</scope>
    <source>
        <strain evidence="2 3">FBCC195</strain>
    </source>
</reference>
<dbReference type="Proteomes" id="UP000186601">
    <property type="component" value="Unassembled WGS sequence"/>
</dbReference>
<comment type="caution">
    <text evidence="2">The sequence shown here is derived from an EMBL/GenBank/DDBJ whole genome shotgun (WGS) entry which is preliminary data.</text>
</comment>
<dbReference type="OrthoDB" id="2843772at2759"/>
<feature type="compositionally biased region" description="Polar residues" evidence="1">
    <location>
        <begin position="1"/>
        <end position="19"/>
    </location>
</feature>
<dbReference type="AlphaFoldDB" id="A0A2R6RQ23"/>
<feature type="compositionally biased region" description="Low complexity" evidence="1">
    <location>
        <begin position="165"/>
        <end position="212"/>
    </location>
</feature>
<feature type="compositionally biased region" description="Low complexity" evidence="1">
    <location>
        <begin position="51"/>
        <end position="71"/>
    </location>
</feature>
<accession>A0A2R6RQ23</accession>
<feature type="region of interest" description="Disordered" evidence="1">
    <location>
        <begin position="40"/>
        <end position="71"/>
    </location>
</feature>